<gene>
    <name evidence="1" type="ORF">C4D60_Mb05t17970</name>
</gene>
<keyword evidence="2" id="KW-1185">Reference proteome</keyword>
<comment type="caution">
    <text evidence="1">The sequence shown here is derived from an EMBL/GenBank/DDBJ whole genome shotgun (WGS) entry which is preliminary data.</text>
</comment>
<organism evidence="1 2">
    <name type="scientific">Musa balbisiana</name>
    <name type="common">Banana</name>
    <dbReference type="NCBI Taxonomy" id="52838"/>
    <lineage>
        <taxon>Eukaryota</taxon>
        <taxon>Viridiplantae</taxon>
        <taxon>Streptophyta</taxon>
        <taxon>Embryophyta</taxon>
        <taxon>Tracheophyta</taxon>
        <taxon>Spermatophyta</taxon>
        <taxon>Magnoliopsida</taxon>
        <taxon>Liliopsida</taxon>
        <taxon>Zingiberales</taxon>
        <taxon>Musaceae</taxon>
        <taxon>Musa</taxon>
    </lineage>
</organism>
<proteinExistence type="predicted"/>
<dbReference type="AlphaFoldDB" id="A0A4V4H886"/>
<dbReference type="EMBL" id="PYDT01000003">
    <property type="protein sequence ID" value="THU66795.1"/>
    <property type="molecule type" value="Genomic_DNA"/>
</dbReference>
<evidence type="ECO:0000313" key="2">
    <source>
        <dbReference type="Proteomes" id="UP000317650"/>
    </source>
</evidence>
<dbReference type="Proteomes" id="UP000317650">
    <property type="component" value="Chromosome 5"/>
</dbReference>
<accession>A0A4V4H886</accession>
<protein>
    <submittedName>
        <fullName evidence="1">Uncharacterized protein</fullName>
    </submittedName>
</protein>
<reference evidence="1 2" key="1">
    <citation type="journal article" date="2019" name="Nat. Plants">
        <title>Genome sequencing of Musa balbisiana reveals subgenome evolution and function divergence in polyploid bananas.</title>
        <authorList>
            <person name="Yao X."/>
        </authorList>
    </citation>
    <scope>NUCLEOTIDE SEQUENCE [LARGE SCALE GENOMIC DNA]</scope>
    <source>
        <strain evidence="2">cv. DH-PKW</strain>
        <tissue evidence="1">Leaves</tissue>
    </source>
</reference>
<name>A0A4V4H886_MUSBA</name>
<sequence length="172" mass="18779">MLVVVAPTPLDYRLSCTAQPRYPGPAQPLSLLHRLIIVPTSLAAITLDPACLPHLAHLSHLLTYRTCSPATLSSSPWPTTISSSSKKLAAYLSPCNSRLSLSSRDFQLVVFHSKVNEISLLTTNASSTRLLLRCFSKSIVEDSRWQVQAKNMKQGPLPCSNTSANVHKLCGR</sequence>
<evidence type="ECO:0000313" key="1">
    <source>
        <dbReference type="EMBL" id="THU66795.1"/>
    </source>
</evidence>